<comment type="similarity">
    <text evidence="2 5">Belongs to the ELP1/IKA1 family.</text>
</comment>
<dbReference type="HOGENOM" id="CLU_001477_0_1_1"/>
<evidence type="ECO:0000256" key="1">
    <source>
        <dbReference type="ARBA" id="ARBA00005043"/>
    </source>
</evidence>
<comment type="function">
    <text evidence="5">Component of the elongator complex which is required for multiple tRNA modifications, including mcm5U (5-methoxycarbonylmethyl uridine), mcm5s2U (5-methoxycarbonylmethyl-2-thiouridine), and ncm5U (5-carbamoylmethyl uridine). The elongator complex catalyzes formation of carboxymethyluridine in the wobble base at position 34 in tRNAs.</text>
</comment>
<name>A3GF58_PICST</name>
<evidence type="ECO:0000259" key="10">
    <source>
        <dbReference type="Pfam" id="PF23925"/>
    </source>
</evidence>
<feature type="domain" description="ELP1 TPR" evidence="9">
    <location>
        <begin position="970"/>
        <end position="1129"/>
    </location>
</feature>
<evidence type="ECO:0000259" key="9">
    <source>
        <dbReference type="Pfam" id="PF23878"/>
    </source>
</evidence>
<reference evidence="12 13" key="1">
    <citation type="journal article" date="2007" name="Nat. Biotechnol.">
        <title>Genome sequence of the lignocellulose-bioconverting and xylose-fermenting yeast Pichia stipitis.</title>
        <authorList>
            <person name="Jeffries T.W."/>
            <person name="Grigoriev I.V."/>
            <person name="Grimwood J."/>
            <person name="Laplaza J.M."/>
            <person name="Aerts A."/>
            <person name="Salamov A."/>
            <person name="Schmutz J."/>
            <person name="Lindquist E."/>
            <person name="Dehal P."/>
            <person name="Shapiro H."/>
            <person name="Jin Y.S."/>
            <person name="Passoth V."/>
            <person name="Richardson P.M."/>
        </authorList>
    </citation>
    <scope>NUCLEOTIDE SEQUENCE [LARGE SCALE GENOMIC DNA]</scope>
    <source>
        <strain evidence="13">ATCC 58785 / CBS 6054 / NBRC 10063 / NRRL Y-11545</strain>
    </source>
</reference>
<dbReference type="PIRSF" id="PIRSF017233">
    <property type="entry name" value="IKAP"/>
    <property type="match status" value="1"/>
</dbReference>
<evidence type="ECO:0000259" key="7">
    <source>
        <dbReference type="Pfam" id="PF04762"/>
    </source>
</evidence>
<dbReference type="Proteomes" id="UP000002258">
    <property type="component" value="Chromosome 1"/>
</dbReference>
<dbReference type="Pfam" id="PF23936">
    <property type="entry name" value="HB_ELP1"/>
    <property type="match status" value="1"/>
</dbReference>
<dbReference type="eggNOG" id="KOG1920">
    <property type="taxonomic scope" value="Eukaryota"/>
</dbReference>
<dbReference type="FunCoup" id="A3GF58">
    <property type="interactions" value="1099"/>
</dbReference>
<feature type="domain" description="ELP1 first N-terminal beta-propeller" evidence="7">
    <location>
        <begin position="1"/>
        <end position="393"/>
    </location>
</feature>
<evidence type="ECO:0000313" key="13">
    <source>
        <dbReference type="Proteomes" id="UP000002258"/>
    </source>
</evidence>
<gene>
    <name evidence="12" type="primary">ELP1</name>
    <name evidence="12" type="ORF">PICST_66276</name>
</gene>
<comment type="subcellular location">
    <subcellularLocation>
        <location evidence="5">Cytoplasm</location>
    </subcellularLocation>
    <subcellularLocation>
        <location evidence="5">Nucleus</location>
    </subcellularLocation>
</comment>
<dbReference type="GO" id="GO:0006357">
    <property type="term" value="P:regulation of transcription by RNA polymerase II"/>
    <property type="evidence" value="ECO:0007669"/>
    <property type="project" value="EnsemblFungi"/>
</dbReference>
<dbReference type="Pfam" id="PF04762">
    <property type="entry name" value="Beta-prop_ELP1_1st"/>
    <property type="match status" value="1"/>
</dbReference>
<evidence type="ECO:0000259" key="8">
    <source>
        <dbReference type="Pfam" id="PF23797"/>
    </source>
</evidence>
<dbReference type="RefSeq" id="XP_001387720.2">
    <property type="nucleotide sequence ID" value="XM_001387683.1"/>
</dbReference>
<protein>
    <recommendedName>
        <fullName evidence="5">Elongator complex protein 1</fullName>
    </recommendedName>
</protein>
<dbReference type="GO" id="GO:0005829">
    <property type="term" value="C:cytosol"/>
    <property type="evidence" value="ECO:0007669"/>
    <property type="project" value="TreeGrafter"/>
</dbReference>
<dbReference type="InterPro" id="IPR056164">
    <property type="entry name" value="Beta-prop_ELP1_1st"/>
</dbReference>
<proteinExistence type="inferred from homology"/>
<sequence length="1354" mass="153706">MRNLIVLNRGTIDPQSRTYPDLALVDSVFDTVSDSITIVLYSEESATIEVQQFMKNEQVLVLASFPISDPSSKLLSFNHFVDSAQLVFVLSNGDLITASYDMSNPEYDTTIVEIVGSIDVGLLASQWSPDEETLAIVTVENKLLLLSRLFEPLSERELDPNDIKITDSKHVAVGWGKKETQFKGRGFKALEREKEALKHAGLELKEDTPLRDPTVAEVEQGTLSQFDDFSTKISWRGDCEYFAVTTTESVLVEDIGDMYDRRVVRVFTREGELDSVNEAVDGLEHNLAWKPQGALIASTQRHVDPDGDQALDLVFYERNGLRHGQFNTRLNPFTEGINGLDWSSDSEILLIQLHNRVQLWTSKNYHWYLKQELHINQSLVPENQVIFAKFHPEKPLHLMIGTSHSGIQVVDLALRVVTGPTHIGHDLGMTLVTDGNIAKITPLSIANVPPPISFRELEVEDPISDLAVSKCNEKYAILTSTNDVYLSHFAIADAKNGKHPKIASKISSNLIITDNNEVAKQIAFIKDSLVLIAVDGVGYTKVVAFEVDDIANPTFNESIDVSPKLVIMKSSADFEAVTAEAVDGTIYLINAAQDIDEICKFPQLCRDYELVTTPGDEYSGNKHTAFGLSSNGKLYAGETQVASAVTSIKVTESHLLFTNAQSQLCFIHLATANGKFDYEVYQNTTTESVDERVRQIERGSWLVNAMPSKYSVVLESPRGNLETICPRIMVLSGVRKFIKEKNYKDAFLACRTHRIDLDILHDYDPELFFSNVEFFVKQIKKVEHLDLFVSCLHEEDTSKSKYRETIHETGPVLDKLNQLSISQSKAQTQAQTPEPQDVHNTVKRIIRNKEVVEDFKDSKINRICEAILSVLLKPEYFQTYLQTIITAYACEKPPNLSAALKLIGGFENPEQVEQSVTHLCFLQDVNKLYNTALGLYDVRLTLAISQQSQKDPKEYLPFLQNLHIQKELRRKFLIDDYLKNYEKALDSLHQEGEDSEQEFDDYVVAHSLYKYALNIYKYDDKRSNDVLRLYADYLNHQQNFAEAAISYEYLGDFENALENHILGKKWKEALAITERPEYSSKMVVTAERLVSSLTEDHKYAEAAVIEFQFLGNLEEAIKLYCKNYYYDEAILLSFKQKKPELIETVVDTQLNEGFGTIAELLADCKGQMNSQLRRLRELRAKKAEDPYSFYGVPDELDTPDNVSVAASETSTTPSFFTRYTGKTSGTAKTGASRRTTKNKKREERKRAKGRKGTIYEEEYLIKSVGRLLERLEQTEPDAIRLIEGLIRRHMKEKAYQIQKNWSELIDFITENVVEIHNMSEKDRERIDDNGEVYLIPEIPVPTIREFPKKNILDY</sequence>
<dbReference type="GO" id="GO:0002926">
    <property type="term" value="P:tRNA wobble base 5-methoxycarbonylmethyl-2-thiouridinylation"/>
    <property type="evidence" value="ECO:0007669"/>
    <property type="project" value="TreeGrafter"/>
</dbReference>
<dbReference type="GeneID" id="4850907"/>
<dbReference type="STRING" id="322104.A3GF58"/>
<feature type="compositionally biased region" description="Low complexity" evidence="6">
    <location>
        <begin position="1221"/>
        <end position="1233"/>
    </location>
</feature>
<evidence type="ECO:0000256" key="6">
    <source>
        <dbReference type="SAM" id="MobiDB-lite"/>
    </source>
</evidence>
<dbReference type="InParanoid" id="A3GF58"/>
<dbReference type="Pfam" id="PF23925">
    <property type="entry name" value="A-sol_ELP1"/>
    <property type="match status" value="2"/>
</dbReference>
<feature type="domain" description="ELP1 alpha-solenoid" evidence="10">
    <location>
        <begin position="727"/>
        <end position="810"/>
    </location>
</feature>
<dbReference type="GO" id="GO:0042802">
    <property type="term" value="F:identical protein binding"/>
    <property type="evidence" value="ECO:0007669"/>
    <property type="project" value="EnsemblFungi"/>
</dbReference>
<evidence type="ECO:0000256" key="5">
    <source>
        <dbReference type="PIRNR" id="PIRNR017233"/>
    </source>
</evidence>
<dbReference type="SUPFAM" id="SSF82171">
    <property type="entry name" value="DPP6 N-terminal domain-like"/>
    <property type="match status" value="1"/>
</dbReference>
<evidence type="ECO:0000313" key="12">
    <source>
        <dbReference type="EMBL" id="EAZ63697.2"/>
    </source>
</evidence>
<keyword evidence="3 5" id="KW-0963">Cytoplasm</keyword>
<keyword evidence="5" id="KW-0539">Nucleus</keyword>
<dbReference type="PANTHER" id="PTHR12747:SF0">
    <property type="entry name" value="ELONGATOR COMPLEX PROTEIN 1"/>
    <property type="match status" value="1"/>
</dbReference>
<comment type="caution">
    <text evidence="12">The sequence shown here is derived from an EMBL/GenBank/DDBJ whole genome shotgun (WGS) entry which is preliminary data.</text>
</comment>
<dbReference type="InterPro" id="IPR056166">
    <property type="entry name" value="TPR_ELP1"/>
</dbReference>
<dbReference type="Pfam" id="PF23797">
    <property type="entry name" value="Beta-prop_ELP1_2nd"/>
    <property type="match status" value="1"/>
</dbReference>
<dbReference type="InterPro" id="IPR056169">
    <property type="entry name" value="HB_ELP1"/>
</dbReference>
<feature type="domain" description="ELP1 N-terminal second beta-propeller" evidence="8">
    <location>
        <begin position="432"/>
        <end position="703"/>
    </location>
</feature>
<feature type="domain" description="ELP1 three-helical bundle" evidence="11">
    <location>
        <begin position="1141"/>
        <end position="1315"/>
    </location>
</feature>
<dbReference type="OrthoDB" id="40048at2759"/>
<dbReference type="GO" id="GO:0033588">
    <property type="term" value="C:elongator holoenzyme complex"/>
    <property type="evidence" value="ECO:0007669"/>
    <property type="project" value="EnsemblFungi"/>
</dbReference>
<dbReference type="InterPro" id="IPR006849">
    <property type="entry name" value="Elp1"/>
</dbReference>
<dbReference type="InterPro" id="IPR056167">
    <property type="entry name" value="A-sol_ELP1"/>
</dbReference>
<evidence type="ECO:0000256" key="2">
    <source>
        <dbReference type="ARBA" id="ARBA00006086"/>
    </source>
</evidence>
<dbReference type="PANTHER" id="PTHR12747">
    <property type="entry name" value="ELONGATOR COMPLEX PROTEIN 1"/>
    <property type="match status" value="1"/>
</dbReference>
<evidence type="ECO:0000259" key="11">
    <source>
        <dbReference type="Pfam" id="PF23936"/>
    </source>
</evidence>
<feature type="region of interest" description="Disordered" evidence="6">
    <location>
        <begin position="1221"/>
        <end position="1249"/>
    </location>
</feature>
<evidence type="ECO:0000256" key="3">
    <source>
        <dbReference type="ARBA" id="ARBA00022490"/>
    </source>
</evidence>
<dbReference type="GO" id="GO:0005634">
    <property type="term" value="C:nucleus"/>
    <property type="evidence" value="ECO:0007669"/>
    <property type="project" value="UniProtKB-SubCell"/>
</dbReference>
<organism evidence="12 13">
    <name type="scientific">Scheffersomyces stipitis (strain ATCC 58785 / CBS 6054 / NBRC 10063 / NRRL Y-11545)</name>
    <name type="common">Yeast</name>
    <name type="synonym">Pichia stipitis</name>
    <dbReference type="NCBI Taxonomy" id="322104"/>
    <lineage>
        <taxon>Eukaryota</taxon>
        <taxon>Fungi</taxon>
        <taxon>Dikarya</taxon>
        <taxon>Ascomycota</taxon>
        <taxon>Saccharomycotina</taxon>
        <taxon>Pichiomycetes</taxon>
        <taxon>Debaryomycetaceae</taxon>
        <taxon>Scheffersomyces</taxon>
    </lineage>
</organism>
<feature type="domain" description="ELP1 alpha-solenoid" evidence="10">
    <location>
        <begin position="837"/>
        <end position="962"/>
    </location>
</feature>
<dbReference type="EMBL" id="AAVQ01000001">
    <property type="protein sequence ID" value="EAZ63697.2"/>
    <property type="molecule type" value="Genomic_DNA"/>
</dbReference>
<keyword evidence="4" id="KW-0819">tRNA processing</keyword>
<dbReference type="KEGG" id="pic:PICST_66276"/>
<dbReference type="OMA" id="WRESLYC"/>
<dbReference type="InterPro" id="IPR056165">
    <property type="entry name" value="Beta-prop_ELP1_2nd"/>
</dbReference>
<evidence type="ECO:0000256" key="4">
    <source>
        <dbReference type="ARBA" id="ARBA00022694"/>
    </source>
</evidence>
<dbReference type="Pfam" id="PF23878">
    <property type="entry name" value="TPR_ELP1"/>
    <property type="match status" value="1"/>
</dbReference>
<comment type="pathway">
    <text evidence="1">tRNA modification; 5-methoxycarbonylmethyl-2-thiouridine-tRNA biosynthesis.</text>
</comment>
<dbReference type="GO" id="GO:0000049">
    <property type="term" value="F:tRNA binding"/>
    <property type="evidence" value="ECO:0007669"/>
    <property type="project" value="EnsemblFungi"/>
</dbReference>
<dbReference type="UniPathway" id="UPA00988"/>
<keyword evidence="13" id="KW-1185">Reference proteome</keyword>
<accession>A3GF58</accession>